<dbReference type="Proteomes" id="UP000203464">
    <property type="component" value="Unassembled WGS sequence"/>
</dbReference>
<dbReference type="Gene3D" id="3.30.70.100">
    <property type="match status" value="1"/>
</dbReference>
<gene>
    <name evidence="2" type="ORF">OCA8868_02740</name>
</gene>
<protein>
    <recommendedName>
        <fullName evidence="1">DUF1330 domain-containing protein</fullName>
    </recommendedName>
</protein>
<dbReference type="OrthoDB" id="9806380at2"/>
<evidence type="ECO:0000259" key="1">
    <source>
        <dbReference type="Pfam" id="PF07045"/>
    </source>
</evidence>
<dbReference type="EMBL" id="FXYD01000004">
    <property type="protein sequence ID" value="SMX42442.1"/>
    <property type="molecule type" value="Genomic_DNA"/>
</dbReference>
<accession>A0A238KK14</accession>
<dbReference type="InterPro" id="IPR011008">
    <property type="entry name" value="Dimeric_a/b-barrel"/>
</dbReference>
<evidence type="ECO:0000313" key="2">
    <source>
        <dbReference type="EMBL" id="SMX42442.1"/>
    </source>
</evidence>
<dbReference type="InterPro" id="IPR010753">
    <property type="entry name" value="DUF1330"/>
</dbReference>
<evidence type="ECO:0000313" key="3">
    <source>
        <dbReference type="Proteomes" id="UP000203464"/>
    </source>
</evidence>
<dbReference type="AlphaFoldDB" id="A0A238KK14"/>
<organism evidence="2 3">
    <name type="scientific">Octadecabacter ascidiaceicola</name>
    <dbReference type="NCBI Taxonomy" id="1655543"/>
    <lineage>
        <taxon>Bacteria</taxon>
        <taxon>Pseudomonadati</taxon>
        <taxon>Pseudomonadota</taxon>
        <taxon>Alphaproteobacteria</taxon>
        <taxon>Rhodobacterales</taxon>
        <taxon>Roseobacteraceae</taxon>
        <taxon>Octadecabacter</taxon>
    </lineage>
</organism>
<name>A0A238KK14_9RHOB</name>
<proteinExistence type="predicted"/>
<dbReference type="RefSeq" id="WP_093997228.1">
    <property type="nucleotide sequence ID" value="NZ_FXYD01000004.1"/>
</dbReference>
<dbReference type="PANTHER" id="PTHR41521">
    <property type="match status" value="1"/>
</dbReference>
<keyword evidence="3" id="KW-1185">Reference proteome</keyword>
<dbReference type="SUPFAM" id="SSF54909">
    <property type="entry name" value="Dimeric alpha+beta barrel"/>
    <property type="match status" value="1"/>
</dbReference>
<reference evidence="3" key="1">
    <citation type="submission" date="2017-05" db="EMBL/GenBank/DDBJ databases">
        <authorList>
            <person name="Rodrigo-Torres L."/>
            <person name="Arahal R. D."/>
            <person name="Lucena T."/>
        </authorList>
    </citation>
    <scope>NUCLEOTIDE SEQUENCE [LARGE SCALE GENOMIC DNA]</scope>
    <source>
        <strain evidence="3">CECT 8868</strain>
    </source>
</reference>
<dbReference type="PANTHER" id="PTHR41521:SF4">
    <property type="entry name" value="BLR0684 PROTEIN"/>
    <property type="match status" value="1"/>
</dbReference>
<feature type="domain" description="DUF1330" evidence="1">
    <location>
        <begin position="3"/>
        <end position="95"/>
    </location>
</feature>
<sequence>MAKGYWIAFVTVSDPEAYAGYQSLAPEAFAKYGARFLVRGGDATPLEGEDWQRHVIIEFESKAQALACYNSPEYQAARSHRSGACTANIVIVDGMPVT</sequence>
<dbReference type="Pfam" id="PF07045">
    <property type="entry name" value="DUF1330"/>
    <property type="match status" value="1"/>
</dbReference>